<evidence type="ECO:0000313" key="4">
    <source>
        <dbReference type="Proteomes" id="UP000186002"/>
    </source>
</evidence>
<dbReference type="InterPro" id="IPR007214">
    <property type="entry name" value="YbaK/aa-tRNA-synth-assoc-dom"/>
</dbReference>
<accession>A0A1M7N4D0</accession>
<evidence type="ECO:0000313" key="3">
    <source>
        <dbReference type="EMBL" id="SHM98333.1"/>
    </source>
</evidence>
<organism evidence="3 4">
    <name type="scientific">Roseibium suaedae</name>
    <dbReference type="NCBI Taxonomy" id="735517"/>
    <lineage>
        <taxon>Bacteria</taxon>
        <taxon>Pseudomonadati</taxon>
        <taxon>Pseudomonadota</taxon>
        <taxon>Alphaproteobacteria</taxon>
        <taxon>Hyphomicrobiales</taxon>
        <taxon>Stappiaceae</taxon>
        <taxon>Roseibium</taxon>
    </lineage>
</organism>
<dbReference type="OrthoDB" id="5145315at2"/>
<keyword evidence="4" id="KW-1185">Reference proteome</keyword>
<dbReference type="InterPro" id="IPR036754">
    <property type="entry name" value="YbaK/aa-tRNA-synt-asso_dom_sf"/>
</dbReference>
<feature type="domain" description="YbaK/aminoacyl-tRNA synthetase-associated" evidence="2">
    <location>
        <begin position="24"/>
        <end position="151"/>
    </location>
</feature>
<reference evidence="3 4" key="1">
    <citation type="submission" date="2016-11" db="EMBL/GenBank/DDBJ databases">
        <authorList>
            <person name="Jaros S."/>
            <person name="Januszkiewicz K."/>
            <person name="Wedrychowicz H."/>
        </authorList>
    </citation>
    <scope>NUCLEOTIDE SEQUENCE [LARGE SCALE GENOMIC DNA]</scope>
    <source>
        <strain evidence="3 4">DSM 22153</strain>
    </source>
</reference>
<comment type="similarity">
    <text evidence="1">Belongs to the PRORSD1 family.</text>
</comment>
<dbReference type="GO" id="GO:0002161">
    <property type="term" value="F:aminoacyl-tRNA deacylase activity"/>
    <property type="evidence" value="ECO:0007669"/>
    <property type="project" value="InterPro"/>
</dbReference>
<dbReference type="STRING" id="735517.SAMN05444272_3696"/>
<dbReference type="RefSeq" id="WP_073014772.1">
    <property type="nucleotide sequence ID" value="NZ_FRBW01000004.1"/>
</dbReference>
<dbReference type="EMBL" id="FRBW01000004">
    <property type="protein sequence ID" value="SHM98333.1"/>
    <property type="molecule type" value="Genomic_DNA"/>
</dbReference>
<dbReference type="SUPFAM" id="SSF55826">
    <property type="entry name" value="YbaK/ProRS associated domain"/>
    <property type="match status" value="1"/>
</dbReference>
<evidence type="ECO:0000256" key="1">
    <source>
        <dbReference type="ARBA" id="ARBA00010201"/>
    </source>
</evidence>
<name>A0A1M7N4D0_9HYPH</name>
<keyword evidence="3" id="KW-0378">Hydrolase</keyword>
<dbReference type="Proteomes" id="UP000186002">
    <property type="component" value="Unassembled WGS sequence"/>
</dbReference>
<protein>
    <submittedName>
        <fullName evidence="3">Ala-tRNA(Pro) hydrolase</fullName>
    </submittedName>
</protein>
<dbReference type="FunFam" id="3.90.960.10:FF:000005">
    <property type="entry name" value="Putative prolyl-tRNA synthetase"/>
    <property type="match status" value="1"/>
</dbReference>
<proteinExistence type="inferred from homology"/>
<dbReference type="PANTHER" id="PTHR31423:SF3">
    <property type="entry name" value="PROLYL-TRNA SYNTHETASE ASSOCIATED DOMAIN-CONTAINING PROTEIN 1-RELATED"/>
    <property type="match status" value="1"/>
</dbReference>
<dbReference type="InterPro" id="IPR040285">
    <property type="entry name" value="ProX/PRXD1"/>
</dbReference>
<sequence length="171" mass="18602">MPATRDELMQFFEANGLKVSTVDHEPVFTVAESGDLHDRIPGAHTKNLFLKDKKGRLFLVVALHDATINLKKIHEVIGGQGRVSFGNGDLLLEVLGVSPGSVTPFSLINDREALQVTPVLDAAMMQHEVLNYHPLKNDATTAISNQDLLAFVRACGHEPLVLAVSEESQAL</sequence>
<evidence type="ECO:0000259" key="2">
    <source>
        <dbReference type="Pfam" id="PF04073"/>
    </source>
</evidence>
<dbReference type="PANTHER" id="PTHR31423">
    <property type="entry name" value="YBAK DOMAIN-CONTAINING PROTEIN"/>
    <property type="match status" value="1"/>
</dbReference>
<gene>
    <name evidence="3" type="ORF">SAMN05444272_3696</name>
</gene>
<dbReference type="AlphaFoldDB" id="A0A1M7N4D0"/>
<dbReference type="Pfam" id="PF04073">
    <property type="entry name" value="tRNA_edit"/>
    <property type="match status" value="1"/>
</dbReference>
<dbReference type="CDD" id="cd04335">
    <property type="entry name" value="PrdX_deacylase"/>
    <property type="match status" value="1"/>
</dbReference>
<dbReference type="Gene3D" id="3.90.960.10">
    <property type="entry name" value="YbaK/aminoacyl-tRNA synthetase-associated domain"/>
    <property type="match status" value="1"/>
</dbReference>